<dbReference type="SMART" id="SM00965">
    <property type="entry name" value="STN"/>
    <property type="match status" value="1"/>
</dbReference>
<evidence type="ECO:0000256" key="2">
    <source>
        <dbReference type="ARBA" id="ARBA00022448"/>
    </source>
</evidence>
<evidence type="ECO:0000256" key="10">
    <source>
        <dbReference type="PROSITE-ProRule" id="PRU01360"/>
    </source>
</evidence>
<keyword evidence="4" id="KW-0410">Iron transport</keyword>
<dbReference type="Pfam" id="PF00593">
    <property type="entry name" value="TonB_dep_Rec_b-barrel"/>
    <property type="match status" value="1"/>
</dbReference>
<feature type="domain" description="Secretin/TonB short N-terminal" evidence="13">
    <location>
        <begin position="50"/>
        <end position="101"/>
    </location>
</feature>
<evidence type="ECO:0000259" key="13">
    <source>
        <dbReference type="SMART" id="SM00965"/>
    </source>
</evidence>
<dbReference type="InterPro" id="IPR036942">
    <property type="entry name" value="Beta-barrel_TonB_sf"/>
</dbReference>
<protein>
    <recommendedName>
        <fullName evidence="13">Secretin/TonB short N-terminal domain-containing protein</fullName>
    </recommendedName>
</protein>
<reference evidence="14 15" key="1">
    <citation type="submission" date="2017-08" db="EMBL/GenBank/DDBJ databases">
        <title>Infants hospitalized years apart are colonized by the same room-sourced microbial strains.</title>
        <authorList>
            <person name="Brooks B."/>
            <person name="Olm M.R."/>
            <person name="Firek B.A."/>
            <person name="Baker R."/>
            <person name="Thomas B.C."/>
            <person name="Morowitz M.J."/>
            <person name="Banfield J.F."/>
        </authorList>
    </citation>
    <scope>NUCLEOTIDE SEQUENCE [LARGE SCALE GENOMIC DNA]</scope>
    <source>
        <strain evidence="14">S2_018_000_R3_110</strain>
    </source>
</reference>
<dbReference type="InterPro" id="IPR000531">
    <property type="entry name" value="Beta-barrel_TonB"/>
</dbReference>
<evidence type="ECO:0000256" key="9">
    <source>
        <dbReference type="ARBA" id="ARBA00023237"/>
    </source>
</evidence>
<evidence type="ECO:0000256" key="6">
    <source>
        <dbReference type="ARBA" id="ARBA00023004"/>
    </source>
</evidence>
<dbReference type="EMBL" id="QFNF01000010">
    <property type="protein sequence ID" value="PZO78850.1"/>
    <property type="molecule type" value="Genomic_DNA"/>
</dbReference>
<evidence type="ECO:0000256" key="4">
    <source>
        <dbReference type="ARBA" id="ARBA00022496"/>
    </source>
</evidence>
<evidence type="ECO:0000256" key="1">
    <source>
        <dbReference type="ARBA" id="ARBA00004571"/>
    </source>
</evidence>
<evidence type="ECO:0000256" key="11">
    <source>
        <dbReference type="RuleBase" id="RU003357"/>
    </source>
</evidence>
<evidence type="ECO:0000313" key="14">
    <source>
        <dbReference type="EMBL" id="PZO78850.1"/>
    </source>
</evidence>
<feature type="chain" id="PRO_5016039622" description="Secretin/TonB short N-terminal domain-containing protein" evidence="12">
    <location>
        <begin position="26"/>
        <end position="1040"/>
    </location>
</feature>
<dbReference type="GO" id="GO:0006826">
    <property type="term" value="P:iron ion transport"/>
    <property type="evidence" value="ECO:0007669"/>
    <property type="project" value="UniProtKB-KW"/>
</dbReference>
<keyword evidence="7 11" id="KW-0798">TonB box</keyword>
<dbReference type="InterPro" id="IPR039426">
    <property type="entry name" value="TonB-dep_rcpt-like"/>
</dbReference>
<keyword evidence="9 10" id="KW-0998">Cell outer membrane</keyword>
<dbReference type="InterPro" id="IPR037066">
    <property type="entry name" value="Plug_dom_sf"/>
</dbReference>
<comment type="subcellular location">
    <subcellularLocation>
        <location evidence="1 10">Cell outer membrane</location>
        <topology evidence="1 10">Multi-pass membrane protein</topology>
    </subcellularLocation>
</comment>
<keyword evidence="2 10" id="KW-0813">Transport</keyword>
<keyword evidence="5 10" id="KW-0812">Transmembrane</keyword>
<dbReference type="SUPFAM" id="SSF56935">
    <property type="entry name" value="Porins"/>
    <property type="match status" value="1"/>
</dbReference>
<keyword evidence="12" id="KW-0732">Signal</keyword>
<dbReference type="Proteomes" id="UP000248614">
    <property type="component" value="Unassembled WGS sequence"/>
</dbReference>
<evidence type="ECO:0000256" key="5">
    <source>
        <dbReference type="ARBA" id="ARBA00022692"/>
    </source>
</evidence>
<sequence>MRSAALLATALTTMVCIGAPMPAAAQEVRFSIPAGSLKTALRRWTQQSGRDILYRDDEVRNARTRGVVGPMTAETALGILLADSGFAPTFHESGAVALVRQDTEGNATPEILVTGKHDWALNTGIARSRDDSQPFIVLSQEDIRRSGAPDLDTFLRNQLNVNAGPTAGDQATAGDPARRGISRINLRGLGARETLILIDGRRQPGVNLGNGQINQPQITGIPLASIERIEVLASSASGIYGSGATGGVINIVLRRGYQGGELTLNYADTSDFAQGDGRIDLTAARTLEGGRTNVSLTASWRKQRPLLYRDRDDLRTRGRTFALANDPALYDEIGTPAGATPNFRSTDNSPLQLKPEFGGAVLGSSYGSVPNGYRGLAVDGANGLVQSIGRYNLDQPDSAVGEGARAPLLYGAENLSGMLAVRREFNPWLTLYVEGAASRAWSSTFYTRAPGTITLAASAPNNPFVQDLNVSLPQLGAEASARNRNDQLRGVFGAIVKLPYQWQALGDLSWSRSRFVADHSLPGTTLAFNGGLAQGEQDILRDMRGDPLRYDFVNSSFGSFTTPATSTITTASLRLAGPLPLKLPGGATQMTVNLERSREVSGATISAMNGFIARSLYTPERTQTITALYGEVAFPIVGDANTLPLVHLLELRLSARYERYEGAGAFQSITCQMGFGQLPSDDVFTDCPPAGTDFGRATTRNAHTDPSVSLRWAPIPDVTFRGSYTTGYLPPQLDQLTRIAGVLGTTARDPLRGGEVIGRPGPDGQEIDGFYGGNPDVQPESSTTYSLGMIVTPRFLSGLRFSADWTRIRKHDNYYDPTGILFTFDDPVYQRAFEVFLARHPDRVTRGAPSDGFAVGPITSVDVSLANLVGSQAEAVDFALDYSDKLFGGTIDLSSSATWVRDLSVQRFPGEAAEDYTGVNTPEFRQGYADNGSLRWRGNASVRWSRGPVAVSWQGRYFDGYYLNLDRAFVTRQASAKVDAQFFNDIGATYSFPHAVTLRAGVNNLLGKKPAIDTYAYPILSSSYGDPRLTSFYLTVTKAF</sequence>
<dbReference type="PROSITE" id="PS52016">
    <property type="entry name" value="TONB_DEPENDENT_REC_3"/>
    <property type="match status" value="1"/>
</dbReference>
<feature type="signal peptide" evidence="12">
    <location>
        <begin position="1"/>
        <end position="25"/>
    </location>
</feature>
<gene>
    <name evidence="14" type="ORF">DI632_06050</name>
</gene>
<keyword evidence="4" id="KW-0406">Ion transport</keyword>
<keyword evidence="8 10" id="KW-0472">Membrane</keyword>
<organism evidence="14 15">
    <name type="scientific">Sphingomonas hengshuiensis</name>
    <dbReference type="NCBI Taxonomy" id="1609977"/>
    <lineage>
        <taxon>Bacteria</taxon>
        <taxon>Pseudomonadati</taxon>
        <taxon>Pseudomonadota</taxon>
        <taxon>Alphaproteobacteria</taxon>
        <taxon>Sphingomonadales</taxon>
        <taxon>Sphingomonadaceae</taxon>
        <taxon>Sphingomonas</taxon>
    </lineage>
</organism>
<comment type="caution">
    <text evidence="14">The sequence shown here is derived from an EMBL/GenBank/DDBJ whole genome shotgun (WGS) entry which is preliminary data.</text>
</comment>
<name>A0A2W4Z975_9SPHN</name>
<dbReference type="Gene3D" id="3.55.50.30">
    <property type="match status" value="1"/>
</dbReference>
<keyword evidence="6" id="KW-0408">Iron</keyword>
<dbReference type="AlphaFoldDB" id="A0A2W4Z975"/>
<comment type="similarity">
    <text evidence="10 11">Belongs to the TonB-dependent receptor family.</text>
</comment>
<accession>A0A2W4Z975</accession>
<dbReference type="InterPro" id="IPR011662">
    <property type="entry name" value="Secretin/TonB_short_N"/>
</dbReference>
<dbReference type="Gene3D" id="2.40.170.20">
    <property type="entry name" value="TonB-dependent receptor, beta-barrel domain"/>
    <property type="match status" value="1"/>
</dbReference>
<dbReference type="Gene3D" id="2.170.130.10">
    <property type="entry name" value="TonB-dependent receptor, plug domain"/>
    <property type="match status" value="1"/>
</dbReference>
<evidence type="ECO:0000256" key="7">
    <source>
        <dbReference type="ARBA" id="ARBA00023077"/>
    </source>
</evidence>
<dbReference type="PANTHER" id="PTHR47234:SF1">
    <property type="entry name" value="TONB-DEPENDENT RECEPTOR"/>
    <property type="match status" value="1"/>
</dbReference>
<dbReference type="PANTHER" id="PTHR47234">
    <property type="match status" value="1"/>
</dbReference>
<dbReference type="Pfam" id="PF07715">
    <property type="entry name" value="Plug"/>
    <property type="match status" value="1"/>
</dbReference>
<evidence type="ECO:0000256" key="12">
    <source>
        <dbReference type="SAM" id="SignalP"/>
    </source>
</evidence>
<evidence type="ECO:0000256" key="3">
    <source>
        <dbReference type="ARBA" id="ARBA00022452"/>
    </source>
</evidence>
<proteinExistence type="inferred from homology"/>
<evidence type="ECO:0000256" key="8">
    <source>
        <dbReference type="ARBA" id="ARBA00023136"/>
    </source>
</evidence>
<dbReference type="GO" id="GO:0009279">
    <property type="term" value="C:cell outer membrane"/>
    <property type="evidence" value="ECO:0007669"/>
    <property type="project" value="UniProtKB-SubCell"/>
</dbReference>
<evidence type="ECO:0000313" key="15">
    <source>
        <dbReference type="Proteomes" id="UP000248614"/>
    </source>
</evidence>
<keyword evidence="3 10" id="KW-1134">Transmembrane beta strand</keyword>
<dbReference type="InterPro" id="IPR012910">
    <property type="entry name" value="Plug_dom"/>
</dbReference>